<dbReference type="EMBL" id="JALBUT010000003">
    <property type="protein sequence ID" value="MDX8415178.1"/>
    <property type="molecule type" value="Genomic_DNA"/>
</dbReference>
<dbReference type="SUPFAM" id="SSF53474">
    <property type="entry name" value="alpha/beta-Hydrolases"/>
    <property type="match status" value="1"/>
</dbReference>
<sequence length="316" mass="35433">MNIFKAAIFLLCLSAFGYAGEKFDFKPCPQELSWRFGRGQIFENLNSKVGVVYKEADNEKLCFDISYPKSAAPESGYPLLFYIHGGAWVGGERFSGYGYFNDEIRYYNQKGFAVASVDYRFARFENPKRTMDCCVVDCMDALRFIVKNAKPLNVNPEKIGVYGHSAGGHLAFMLAMADQNLFLGDESLQGVKYKVSCAVPQSGPVLFGDEKGSEYGLYFVLFGKPYDRALMKKLSPINYVKKDLPPMLILHGKKDELVPIEGAELIKSRLEAAGAPVEAVFAENARHSFEDAKEPNNDRLADIRRAFFVKHLGKKD</sequence>
<organism evidence="5 6">
    <name type="scientific">Intestinicryptomonas porci</name>
    <dbReference type="NCBI Taxonomy" id="2926320"/>
    <lineage>
        <taxon>Bacteria</taxon>
        <taxon>Pseudomonadati</taxon>
        <taxon>Verrucomicrobiota</taxon>
        <taxon>Opitutia</taxon>
        <taxon>Opitutales</taxon>
        <taxon>Intestinicryptomonaceae</taxon>
        <taxon>Intestinicryptomonas</taxon>
    </lineage>
</organism>
<comment type="similarity">
    <text evidence="1">Belongs to the 'GDXG' lipolytic enzyme family.</text>
</comment>
<accession>A0ABU4WFY0</accession>
<dbReference type="Gene3D" id="3.40.50.1820">
    <property type="entry name" value="alpha/beta hydrolase"/>
    <property type="match status" value="1"/>
</dbReference>
<dbReference type="PANTHER" id="PTHR48081:SF30">
    <property type="entry name" value="ACETYL-HYDROLASE LIPR-RELATED"/>
    <property type="match status" value="1"/>
</dbReference>
<dbReference type="InterPro" id="IPR050300">
    <property type="entry name" value="GDXG_lipolytic_enzyme"/>
</dbReference>
<feature type="chain" id="PRO_5045292761" evidence="3">
    <location>
        <begin position="20"/>
        <end position="316"/>
    </location>
</feature>
<dbReference type="RefSeq" id="WP_370396626.1">
    <property type="nucleotide sequence ID" value="NZ_JALBUT010000003.1"/>
</dbReference>
<evidence type="ECO:0000313" key="5">
    <source>
        <dbReference type="EMBL" id="MDX8415178.1"/>
    </source>
</evidence>
<evidence type="ECO:0000256" key="1">
    <source>
        <dbReference type="ARBA" id="ARBA00010515"/>
    </source>
</evidence>
<keyword evidence="2 5" id="KW-0378">Hydrolase</keyword>
<feature type="domain" description="BD-FAE-like" evidence="4">
    <location>
        <begin position="64"/>
        <end position="270"/>
    </location>
</feature>
<dbReference type="InterPro" id="IPR049492">
    <property type="entry name" value="BD-FAE-like_dom"/>
</dbReference>
<gene>
    <name evidence="5" type="ORF">MOX91_03165</name>
</gene>
<feature type="signal peptide" evidence="3">
    <location>
        <begin position="1"/>
        <end position="19"/>
    </location>
</feature>
<dbReference type="Pfam" id="PF20434">
    <property type="entry name" value="BD-FAE"/>
    <property type="match status" value="1"/>
</dbReference>
<dbReference type="GO" id="GO:0016787">
    <property type="term" value="F:hydrolase activity"/>
    <property type="evidence" value="ECO:0007669"/>
    <property type="project" value="UniProtKB-KW"/>
</dbReference>
<reference evidence="5 6" key="1">
    <citation type="submission" date="2022-03" db="EMBL/GenBank/DDBJ databases">
        <title>Novel taxa within the pig intestine.</title>
        <authorList>
            <person name="Wylensek D."/>
            <person name="Bishof K."/>
            <person name="Afrizal A."/>
            <person name="Clavel T."/>
        </authorList>
    </citation>
    <scope>NUCLEOTIDE SEQUENCE [LARGE SCALE GENOMIC DNA]</scope>
    <source>
        <strain evidence="5 6">CLA-KB-P66</strain>
    </source>
</reference>
<evidence type="ECO:0000313" key="6">
    <source>
        <dbReference type="Proteomes" id="UP001275932"/>
    </source>
</evidence>
<evidence type="ECO:0000259" key="4">
    <source>
        <dbReference type="Pfam" id="PF20434"/>
    </source>
</evidence>
<evidence type="ECO:0000256" key="3">
    <source>
        <dbReference type="SAM" id="SignalP"/>
    </source>
</evidence>
<name>A0ABU4WFY0_9BACT</name>
<protein>
    <submittedName>
        <fullName evidence="5">Alpha/beta hydrolase</fullName>
    </submittedName>
</protein>
<keyword evidence="3" id="KW-0732">Signal</keyword>
<comment type="caution">
    <text evidence="5">The sequence shown here is derived from an EMBL/GenBank/DDBJ whole genome shotgun (WGS) entry which is preliminary data.</text>
</comment>
<keyword evidence="6" id="KW-1185">Reference proteome</keyword>
<proteinExistence type="inferred from homology"/>
<dbReference type="InterPro" id="IPR029058">
    <property type="entry name" value="AB_hydrolase_fold"/>
</dbReference>
<evidence type="ECO:0000256" key="2">
    <source>
        <dbReference type="ARBA" id="ARBA00022801"/>
    </source>
</evidence>
<dbReference type="PANTHER" id="PTHR48081">
    <property type="entry name" value="AB HYDROLASE SUPERFAMILY PROTEIN C4A8.06C"/>
    <property type="match status" value="1"/>
</dbReference>
<dbReference type="Proteomes" id="UP001275932">
    <property type="component" value="Unassembled WGS sequence"/>
</dbReference>